<evidence type="ECO:0000313" key="9">
    <source>
        <dbReference type="Proteomes" id="UP000030762"/>
    </source>
</evidence>
<dbReference type="RefSeq" id="XP_008618596.1">
    <property type="nucleotide sequence ID" value="XM_008620374.1"/>
</dbReference>
<dbReference type="EMBL" id="JH767200">
    <property type="protein sequence ID" value="EQC27983.1"/>
    <property type="molecule type" value="Genomic_DNA"/>
</dbReference>
<feature type="signal peptide" evidence="7">
    <location>
        <begin position="1"/>
        <end position="21"/>
    </location>
</feature>
<evidence type="ECO:0000256" key="3">
    <source>
        <dbReference type="ARBA" id="ARBA00022525"/>
    </source>
</evidence>
<keyword evidence="9" id="KW-1185">Reference proteome</keyword>
<keyword evidence="5 6" id="KW-1015">Disulfide bond</keyword>
<evidence type="ECO:0000256" key="7">
    <source>
        <dbReference type="SAM" id="SignalP"/>
    </source>
</evidence>
<dbReference type="Gene3D" id="1.10.239.10">
    <property type="entry name" value="Elicitin domain"/>
    <property type="match status" value="1"/>
</dbReference>
<dbReference type="InterPro" id="IPR002200">
    <property type="entry name" value="Elicitin"/>
</dbReference>
<evidence type="ECO:0000256" key="2">
    <source>
        <dbReference type="ARBA" id="ARBA00009544"/>
    </source>
</evidence>
<keyword evidence="4 6" id="KW-0928">Hypersensitive response elicitation</keyword>
<dbReference type="GO" id="GO:0005576">
    <property type="term" value="C:extracellular region"/>
    <property type="evidence" value="ECO:0007669"/>
    <property type="project" value="UniProtKB-SubCell"/>
</dbReference>
<comment type="function">
    <text evidence="6">Induces local and distal defense responses (incompatible hypersensitive reaction) in plants from the solanaceae and cruciferae families. Elicits leaf necrosis and causes the accumulation of pathogenesis-related proteins. Might interact with the lipidic molecules of the plasma membrane.</text>
</comment>
<evidence type="ECO:0000313" key="8">
    <source>
        <dbReference type="EMBL" id="EQC27983.1"/>
    </source>
</evidence>
<name>T0R7G4_SAPDV</name>
<feature type="chain" id="PRO_5004571038" description="Elicitin" evidence="7">
    <location>
        <begin position="22"/>
        <end position="148"/>
    </location>
</feature>
<sequence length="148" mass="14725">MSTRAALVVVVVACLGSSATASPPPCNFTVLSATFDIMTASQCQYATNYTFLPPSTEPTAADVDAICAAPACQGLIPLLTTHAPSCVVGSVDFGAFAASVKARCGNGSTDVSHSTTNPPPMTAPGSASSLSAVSALPFLVATIAAFLP</sequence>
<dbReference type="GO" id="GO:0052040">
    <property type="term" value="P:symbiont-mediated perturbation of host programmed cell death"/>
    <property type="evidence" value="ECO:0007669"/>
    <property type="project" value="UniProtKB-UniRule"/>
</dbReference>
<organism evidence="8 9">
    <name type="scientific">Saprolegnia diclina (strain VS20)</name>
    <dbReference type="NCBI Taxonomy" id="1156394"/>
    <lineage>
        <taxon>Eukaryota</taxon>
        <taxon>Sar</taxon>
        <taxon>Stramenopiles</taxon>
        <taxon>Oomycota</taxon>
        <taxon>Saprolegniomycetes</taxon>
        <taxon>Saprolegniales</taxon>
        <taxon>Saprolegniaceae</taxon>
        <taxon>Saprolegnia</taxon>
    </lineage>
</organism>
<evidence type="ECO:0000256" key="6">
    <source>
        <dbReference type="RuleBase" id="RU368111"/>
    </source>
</evidence>
<dbReference type="OMA" id="TASQCQY"/>
<dbReference type="OrthoDB" id="154450at2759"/>
<dbReference type="Pfam" id="PF00964">
    <property type="entry name" value="Elicitin"/>
    <property type="match status" value="1"/>
</dbReference>
<keyword evidence="3 6" id="KW-0964">Secreted</keyword>
<keyword evidence="7" id="KW-0732">Signal</keyword>
<dbReference type="Proteomes" id="UP000030762">
    <property type="component" value="Unassembled WGS sequence"/>
</dbReference>
<dbReference type="VEuPathDB" id="FungiDB:SDRG_14258"/>
<evidence type="ECO:0000256" key="4">
    <source>
        <dbReference type="ARBA" id="ARBA00022978"/>
    </source>
</evidence>
<accession>T0R7G4</accession>
<dbReference type="SMART" id="SM01187">
    <property type="entry name" value="Elicitin"/>
    <property type="match status" value="1"/>
</dbReference>
<dbReference type="InterPro" id="IPR036470">
    <property type="entry name" value="Elicitin_sf"/>
</dbReference>
<protein>
    <recommendedName>
        <fullName evidence="6">Elicitin</fullName>
    </recommendedName>
</protein>
<evidence type="ECO:0000256" key="1">
    <source>
        <dbReference type="ARBA" id="ARBA00004613"/>
    </source>
</evidence>
<evidence type="ECO:0000256" key="5">
    <source>
        <dbReference type="ARBA" id="ARBA00023157"/>
    </source>
</evidence>
<dbReference type="InParanoid" id="T0R7G4"/>
<gene>
    <name evidence="8" type="ORF">SDRG_14258</name>
</gene>
<dbReference type="AlphaFoldDB" id="T0R7G4"/>
<reference evidence="8 9" key="1">
    <citation type="submission" date="2012-04" db="EMBL/GenBank/DDBJ databases">
        <title>The Genome Sequence of Saprolegnia declina VS20.</title>
        <authorList>
            <consortium name="The Broad Institute Genome Sequencing Platform"/>
            <person name="Russ C."/>
            <person name="Nusbaum C."/>
            <person name="Tyler B."/>
            <person name="van West P."/>
            <person name="Dieguez-Uribeondo J."/>
            <person name="de Bruijn I."/>
            <person name="Tripathy S."/>
            <person name="Jiang R."/>
            <person name="Young S.K."/>
            <person name="Zeng Q."/>
            <person name="Gargeya S."/>
            <person name="Fitzgerald M."/>
            <person name="Haas B."/>
            <person name="Abouelleil A."/>
            <person name="Alvarado L."/>
            <person name="Arachchi H.M."/>
            <person name="Berlin A."/>
            <person name="Chapman S.B."/>
            <person name="Goldberg J."/>
            <person name="Griggs A."/>
            <person name="Gujja S."/>
            <person name="Hansen M."/>
            <person name="Howarth C."/>
            <person name="Imamovic A."/>
            <person name="Larimer J."/>
            <person name="McCowen C."/>
            <person name="Montmayeur A."/>
            <person name="Murphy C."/>
            <person name="Neiman D."/>
            <person name="Pearson M."/>
            <person name="Priest M."/>
            <person name="Roberts A."/>
            <person name="Saif S."/>
            <person name="Shea T."/>
            <person name="Sisk P."/>
            <person name="Sykes S."/>
            <person name="Wortman J."/>
            <person name="Nusbaum C."/>
            <person name="Birren B."/>
        </authorList>
    </citation>
    <scope>NUCLEOTIDE SEQUENCE [LARGE SCALE GENOMIC DNA]</scope>
    <source>
        <strain evidence="8 9">VS20</strain>
    </source>
</reference>
<comment type="similarity">
    <text evidence="2 6">Belongs to the elicitin family.</text>
</comment>
<dbReference type="SUPFAM" id="SSF48647">
    <property type="entry name" value="Fungal elicitin"/>
    <property type="match status" value="1"/>
</dbReference>
<comment type="subcellular location">
    <subcellularLocation>
        <location evidence="1 6">Secreted</location>
    </subcellularLocation>
</comment>
<proteinExistence type="inferred from homology"/>
<dbReference type="GeneID" id="19954985"/>